<evidence type="ECO:0000256" key="1">
    <source>
        <dbReference type="ARBA" id="ARBA00004496"/>
    </source>
</evidence>
<dbReference type="NCBIfam" id="TIGR00046">
    <property type="entry name" value="RsmE family RNA methyltransferase"/>
    <property type="match status" value="1"/>
</dbReference>
<evidence type="ECO:0000256" key="6">
    <source>
        <dbReference type="ARBA" id="ARBA00022679"/>
    </source>
</evidence>
<dbReference type="Pfam" id="PF20260">
    <property type="entry name" value="PUA_4"/>
    <property type="match status" value="1"/>
</dbReference>
<reference evidence="13 14" key="1">
    <citation type="submission" date="2023-03" db="EMBL/GenBank/DDBJ databases">
        <title>Description of Hydrogenimonas sp. ISO32.</title>
        <authorList>
            <person name="Mino S."/>
            <person name="Fukazawa S."/>
            <person name="Sawabe T."/>
        </authorList>
    </citation>
    <scope>NUCLEOTIDE SEQUENCE [LARGE SCALE GENOMIC DNA]</scope>
    <source>
        <strain evidence="13 14">ISO32</strain>
    </source>
</reference>
<dbReference type="SUPFAM" id="SSF75217">
    <property type="entry name" value="alpha/beta knot"/>
    <property type="match status" value="1"/>
</dbReference>
<dbReference type="PANTHER" id="PTHR30027:SF3">
    <property type="entry name" value="16S RRNA (URACIL(1498)-N(3))-METHYLTRANSFERASE"/>
    <property type="match status" value="1"/>
</dbReference>
<dbReference type="GO" id="GO:0032259">
    <property type="term" value="P:methylation"/>
    <property type="evidence" value="ECO:0007669"/>
    <property type="project" value="UniProtKB-KW"/>
</dbReference>
<dbReference type="InterPro" id="IPR029026">
    <property type="entry name" value="tRNA_m1G_MTases_N"/>
</dbReference>
<dbReference type="Pfam" id="PF04452">
    <property type="entry name" value="Methyltrans_RNA"/>
    <property type="match status" value="1"/>
</dbReference>
<feature type="domain" description="Ribosomal RNA small subunit methyltransferase E methyltransferase" evidence="11">
    <location>
        <begin position="76"/>
        <end position="219"/>
    </location>
</feature>
<keyword evidence="7 10" id="KW-0949">S-adenosyl-L-methionine</keyword>
<evidence type="ECO:0000256" key="5">
    <source>
        <dbReference type="ARBA" id="ARBA00022603"/>
    </source>
</evidence>
<comment type="catalytic activity">
    <reaction evidence="9 10">
        <text>uridine(1498) in 16S rRNA + S-adenosyl-L-methionine = N(3)-methyluridine(1498) in 16S rRNA + S-adenosyl-L-homocysteine + H(+)</text>
        <dbReference type="Rhea" id="RHEA:42920"/>
        <dbReference type="Rhea" id="RHEA-COMP:10283"/>
        <dbReference type="Rhea" id="RHEA-COMP:10284"/>
        <dbReference type="ChEBI" id="CHEBI:15378"/>
        <dbReference type="ChEBI" id="CHEBI:57856"/>
        <dbReference type="ChEBI" id="CHEBI:59789"/>
        <dbReference type="ChEBI" id="CHEBI:65315"/>
        <dbReference type="ChEBI" id="CHEBI:74502"/>
        <dbReference type="EC" id="2.1.1.193"/>
    </reaction>
</comment>
<dbReference type="NCBIfam" id="NF008695">
    <property type="entry name" value="PRK11713.3-3"/>
    <property type="match status" value="1"/>
</dbReference>
<sequence>MQFLYHPDAGLPDITIEGEAYRYIFKVRRHNEGERIALRNLTNEYLYFYRIDRVTKKEAELVLEEKEARIVMPRRRLHIGWCVVDPKTVEKSLPMLNEMGVTKISFVYCDRSQKNFKPDFERLHRILVNSSQQCGRSEMMSLETFDSAASYLEAYPKSAILDFGGASLQCETPFESILIGAEGGFCEEERKLFENRPIYGMETPLVLRSESAAIAVASLTLMR</sequence>
<comment type="similarity">
    <text evidence="2 10">Belongs to the RNA methyltransferase RsmE family.</text>
</comment>
<keyword evidence="5 10" id="KW-0489">Methyltransferase</keyword>
<dbReference type="PANTHER" id="PTHR30027">
    <property type="entry name" value="RIBOSOMAL RNA SMALL SUBUNIT METHYLTRANSFERASE E"/>
    <property type="match status" value="1"/>
</dbReference>
<evidence type="ECO:0000256" key="9">
    <source>
        <dbReference type="ARBA" id="ARBA00047944"/>
    </source>
</evidence>
<evidence type="ECO:0000256" key="2">
    <source>
        <dbReference type="ARBA" id="ARBA00005528"/>
    </source>
</evidence>
<organism evidence="13 14">
    <name type="scientific">Hydrogenimonas cancrithermarum</name>
    <dbReference type="NCBI Taxonomy" id="2993563"/>
    <lineage>
        <taxon>Bacteria</taxon>
        <taxon>Pseudomonadati</taxon>
        <taxon>Campylobacterota</taxon>
        <taxon>Epsilonproteobacteria</taxon>
        <taxon>Campylobacterales</taxon>
        <taxon>Hydrogenimonadaceae</taxon>
        <taxon>Hydrogenimonas</taxon>
    </lineage>
</organism>
<comment type="subcellular location">
    <subcellularLocation>
        <location evidence="1 10">Cytoplasm</location>
    </subcellularLocation>
</comment>
<dbReference type="Gene3D" id="3.40.1280.10">
    <property type="match status" value="1"/>
</dbReference>
<dbReference type="InterPro" id="IPR046886">
    <property type="entry name" value="RsmE_MTase_dom"/>
</dbReference>
<keyword evidence="6 10" id="KW-0808">Transferase</keyword>
<evidence type="ECO:0000313" key="14">
    <source>
        <dbReference type="Proteomes" id="UP001321445"/>
    </source>
</evidence>
<dbReference type="SUPFAM" id="SSF88697">
    <property type="entry name" value="PUA domain-like"/>
    <property type="match status" value="1"/>
</dbReference>
<keyword evidence="14" id="KW-1185">Reference proteome</keyword>
<dbReference type="InterPro" id="IPR046887">
    <property type="entry name" value="RsmE_PUA-like"/>
</dbReference>
<evidence type="ECO:0000256" key="3">
    <source>
        <dbReference type="ARBA" id="ARBA00022490"/>
    </source>
</evidence>
<evidence type="ECO:0000313" key="13">
    <source>
        <dbReference type="EMBL" id="BDY12776.1"/>
    </source>
</evidence>
<evidence type="ECO:0000256" key="8">
    <source>
        <dbReference type="ARBA" id="ARBA00025699"/>
    </source>
</evidence>
<dbReference type="InterPro" id="IPR006700">
    <property type="entry name" value="RsmE"/>
</dbReference>
<name>A0ABN6WUV7_9BACT</name>
<dbReference type="GO" id="GO:0008168">
    <property type="term" value="F:methyltransferase activity"/>
    <property type="evidence" value="ECO:0007669"/>
    <property type="project" value="UniProtKB-KW"/>
</dbReference>
<dbReference type="Proteomes" id="UP001321445">
    <property type="component" value="Chromosome"/>
</dbReference>
<comment type="function">
    <text evidence="8 10">Specifically methylates the N3 position of the uracil ring of uridine 1498 (m3U1498) in 16S rRNA. Acts on the fully assembled 30S ribosomal subunit.</text>
</comment>
<dbReference type="EMBL" id="AP027370">
    <property type="protein sequence ID" value="BDY12776.1"/>
    <property type="molecule type" value="Genomic_DNA"/>
</dbReference>
<evidence type="ECO:0000259" key="11">
    <source>
        <dbReference type="Pfam" id="PF04452"/>
    </source>
</evidence>
<protein>
    <recommendedName>
        <fullName evidence="10">Ribosomal RNA small subunit methyltransferase E</fullName>
        <ecNumber evidence="10">2.1.1.193</ecNumber>
    </recommendedName>
</protein>
<dbReference type="EC" id="2.1.1.193" evidence="10"/>
<proteinExistence type="inferred from homology"/>
<keyword evidence="3 10" id="KW-0963">Cytoplasm</keyword>
<evidence type="ECO:0000256" key="7">
    <source>
        <dbReference type="ARBA" id="ARBA00022691"/>
    </source>
</evidence>
<evidence type="ECO:0000256" key="4">
    <source>
        <dbReference type="ARBA" id="ARBA00022552"/>
    </source>
</evidence>
<dbReference type="RefSeq" id="WP_286337953.1">
    <property type="nucleotide sequence ID" value="NZ_AP027370.1"/>
</dbReference>
<dbReference type="InterPro" id="IPR029028">
    <property type="entry name" value="Alpha/beta_knot_MTases"/>
</dbReference>
<keyword evidence="4 10" id="KW-0698">rRNA processing</keyword>
<evidence type="ECO:0000256" key="10">
    <source>
        <dbReference type="PIRNR" id="PIRNR015601"/>
    </source>
</evidence>
<evidence type="ECO:0000259" key="12">
    <source>
        <dbReference type="Pfam" id="PF20260"/>
    </source>
</evidence>
<dbReference type="PIRSF" id="PIRSF015601">
    <property type="entry name" value="MTase_slr0722"/>
    <property type="match status" value="1"/>
</dbReference>
<feature type="domain" description="Ribosomal RNA small subunit methyltransferase E PUA-like" evidence="12">
    <location>
        <begin position="16"/>
        <end position="63"/>
    </location>
</feature>
<gene>
    <name evidence="13" type="primary">rsmE</name>
    <name evidence="13" type="ORF">HCR_10880</name>
</gene>
<accession>A0ABN6WUV7</accession>
<dbReference type="InterPro" id="IPR015947">
    <property type="entry name" value="PUA-like_sf"/>
</dbReference>